<dbReference type="EMBL" id="CP022991">
    <property type="protein sequence ID" value="ASW03093.1"/>
    <property type="molecule type" value="Genomic_DNA"/>
</dbReference>
<evidence type="ECO:0000256" key="1">
    <source>
        <dbReference type="ARBA" id="ARBA00023015"/>
    </source>
</evidence>
<feature type="domain" description="HTH iclR-type" evidence="4">
    <location>
        <begin position="20"/>
        <end position="81"/>
    </location>
</feature>
<organism evidence="6 7">
    <name type="scientific">Paraburkholderia aromaticivorans</name>
    <dbReference type="NCBI Taxonomy" id="2026199"/>
    <lineage>
        <taxon>Bacteria</taxon>
        <taxon>Pseudomonadati</taxon>
        <taxon>Pseudomonadota</taxon>
        <taxon>Betaproteobacteria</taxon>
        <taxon>Burkholderiales</taxon>
        <taxon>Burkholderiaceae</taxon>
        <taxon>Paraburkholderia</taxon>
    </lineage>
</organism>
<dbReference type="SUPFAM" id="SSF46785">
    <property type="entry name" value="Winged helix' DNA-binding domain"/>
    <property type="match status" value="1"/>
</dbReference>
<evidence type="ECO:0000259" key="4">
    <source>
        <dbReference type="PROSITE" id="PS51077"/>
    </source>
</evidence>
<dbReference type="KEGG" id="parb:CJU94_33175"/>
<dbReference type="PANTHER" id="PTHR30136">
    <property type="entry name" value="HELIX-TURN-HELIX TRANSCRIPTIONAL REGULATOR, ICLR FAMILY"/>
    <property type="match status" value="1"/>
</dbReference>
<gene>
    <name evidence="6" type="ORF">CJU94_33175</name>
</gene>
<dbReference type="InterPro" id="IPR036390">
    <property type="entry name" value="WH_DNA-bd_sf"/>
</dbReference>
<evidence type="ECO:0000256" key="2">
    <source>
        <dbReference type="ARBA" id="ARBA00023125"/>
    </source>
</evidence>
<dbReference type="RefSeq" id="WP_095422930.1">
    <property type="nucleotide sequence ID" value="NZ_CP022991.1"/>
</dbReference>
<dbReference type="Gene3D" id="3.30.450.40">
    <property type="match status" value="2"/>
</dbReference>
<dbReference type="PROSITE" id="PS51077">
    <property type="entry name" value="HTH_ICLR"/>
    <property type="match status" value="1"/>
</dbReference>
<dbReference type="InterPro" id="IPR036388">
    <property type="entry name" value="WH-like_DNA-bd_sf"/>
</dbReference>
<dbReference type="SUPFAM" id="SSF55781">
    <property type="entry name" value="GAF domain-like"/>
    <property type="match status" value="1"/>
</dbReference>
<dbReference type="InterPro" id="IPR014757">
    <property type="entry name" value="Tscrpt_reg_IclR_C"/>
</dbReference>
<evidence type="ECO:0000313" key="7">
    <source>
        <dbReference type="Proteomes" id="UP000215158"/>
    </source>
</evidence>
<keyword evidence="1" id="KW-0805">Transcription regulation</keyword>
<protein>
    <submittedName>
        <fullName evidence="6">IclR family transcriptional regulator</fullName>
    </submittedName>
</protein>
<dbReference type="GO" id="GO:0003700">
    <property type="term" value="F:DNA-binding transcription factor activity"/>
    <property type="evidence" value="ECO:0007669"/>
    <property type="project" value="TreeGrafter"/>
</dbReference>
<sequence>MSKRPAIASLADDSPAAGGVAAVDRALNLLAAFGNDTPALSLSALAERTRLYKSTVLRLLASLEHAHLVVRRADGCYVLGSGVARLHAVYAQSSSSESLVMSVLHELVAATRESAAFHVRQGTQRLCLYRVDSPQPVRDHIRAGELLPLDRGAGGRVFQAHCHEGDEALGEQIRRQQVITLAGDREPQLAGIAAPVFGASGQLAGVITLTMPRERLEPVWAEIVKNAGRRLTEQLGGMLPVHTALSG</sequence>
<feature type="domain" description="IclR-ED" evidence="5">
    <location>
        <begin position="82"/>
        <end position="237"/>
    </location>
</feature>
<dbReference type="PROSITE" id="PS51078">
    <property type="entry name" value="ICLR_ED"/>
    <property type="match status" value="1"/>
</dbReference>
<dbReference type="PANTHER" id="PTHR30136:SF39">
    <property type="entry name" value="TRANSCRIPTIONAL REGULATORY PROTEIN"/>
    <property type="match status" value="1"/>
</dbReference>
<dbReference type="InterPro" id="IPR050707">
    <property type="entry name" value="HTH_MetabolicPath_Reg"/>
</dbReference>
<keyword evidence="2" id="KW-0238">DNA-binding</keyword>
<dbReference type="Gene3D" id="1.10.10.10">
    <property type="entry name" value="Winged helix-like DNA-binding domain superfamily/Winged helix DNA-binding domain"/>
    <property type="match status" value="1"/>
</dbReference>
<dbReference type="OrthoDB" id="5422805at2"/>
<keyword evidence="7" id="KW-1185">Reference proteome</keyword>
<dbReference type="GO" id="GO:0003677">
    <property type="term" value="F:DNA binding"/>
    <property type="evidence" value="ECO:0007669"/>
    <property type="project" value="UniProtKB-KW"/>
</dbReference>
<dbReference type="Proteomes" id="UP000215158">
    <property type="component" value="Plasmid pBN1"/>
</dbReference>
<dbReference type="InterPro" id="IPR029016">
    <property type="entry name" value="GAF-like_dom_sf"/>
</dbReference>
<dbReference type="Pfam" id="PF09339">
    <property type="entry name" value="HTH_IclR"/>
    <property type="match status" value="1"/>
</dbReference>
<geneLocation type="plasmid" evidence="6 7">
    <name>pBN1</name>
</geneLocation>
<keyword evidence="3" id="KW-0804">Transcription</keyword>
<evidence type="ECO:0000259" key="5">
    <source>
        <dbReference type="PROSITE" id="PS51078"/>
    </source>
</evidence>
<dbReference type="InterPro" id="IPR005471">
    <property type="entry name" value="Tscrpt_reg_IclR_N"/>
</dbReference>
<accession>A0A248VW16</accession>
<name>A0A248VW16_9BURK</name>
<evidence type="ECO:0000313" key="6">
    <source>
        <dbReference type="EMBL" id="ASW03093.1"/>
    </source>
</evidence>
<dbReference type="AlphaFoldDB" id="A0A248VW16"/>
<proteinExistence type="predicted"/>
<dbReference type="SMART" id="SM00346">
    <property type="entry name" value="HTH_ICLR"/>
    <property type="match status" value="1"/>
</dbReference>
<reference evidence="6 7" key="1">
    <citation type="submission" date="2017-08" db="EMBL/GenBank/DDBJ databases">
        <title>Identification and genetic characteristics of simultaneous BTEX- and naphthalene-degrading Paraburkholderia sp. BN5 isolated from petroleum-contaminated soil.</title>
        <authorList>
            <person name="Lee Y."/>
            <person name="Jeon C.O."/>
        </authorList>
    </citation>
    <scope>NUCLEOTIDE SEQUENCE [LARGE SCALE GENOMIC DNA]</scope>
    <source>
        <strain evidence="6 7">BN5</strain>
        <plasmid evidence="6 7">pBN1</plasmid>
    </source>
</reference>
<dbReference type="GO" id="GO:0045892">
    <property type="term" value="P:negative regulation of DNA-templated transcription"/>
    <property type="evidence" value="ECO:0007669"/>
    <property type="project" value="TreeGrafter"/>
</dbReference>
<keyword evidence="6" id="KW-0614">Plasmid</keyword>
<evidence type="ECO:0000256" key="3">
    <source>
        <dbReference type="ARBA" id="ARBA00023163"/>
    </source>
</evidence>